<feature type="transmembrane region" description="Helical" evidence="7">
    <location>
        <begin position="73"/>
        <end position="96"/>
    </location>
</feature>
<proteinExistence type="inferred from homology"/>
<dbReference type="Pfam" id="PF00528">
    <property type="entry name" value="BPD_transp_1"/>
    <property type="match status" value="1"/>
</dbReference>
<dbReference type="InterPro" id="IPR051393">
    <property type="entry name" value="ABC_transporter_permease"/>
</dbReference>
<dbReference type="GO" id="GO:0005886">
    <property type="term" value="C:plasma membrane"/>
    <property type="evidence" value="ECO:0007669"/>
    <property type="project" value="UniProtKB-SubCell"/>
</dbReference>
<feature type="transmembrane region" description="Helical" evidence="7">
    <location>
        <begin position="157"/>
        <end position="182"/>
    </location>
</feature>
<evidence type="ECO:0000256" key="4">
    <source>
        <dbReference type="ARBA" id="ARBA00022692"/>
    </source>
</evidence>
<name>A0A0C2RI52_9BACL</name>
<dbReference type="AlphaFoldDB" id="A0A0C2RI52"/>
<keyword evidence="2 7" id="KW-0813">Transport</keyword>
<dbReference type="Gene3D" id="1.10.3720.10">
    <property type="entry name" value="MetI-like"/>
    <property type="match status" value="1"/>
</dbReference>
<dbReference type="Proteomes" id="UP000031938">
    <property type="component" value="Unassembled WGS sequence"/>
</dbReference>
<keyword evidence="3" id="KW-1003">Cell membrane</keyword>
<dbReference type="SUPFAM" id="SSF161098">
    <property type="entry name" value="MetI-like"/>
    <property type="match status" value="1"/>
</dbReference>
<sequence>MKRKGDRLALVFFLSPALFLYGLFVLYPSIQALWMSMYQWRGLGEKTWIGFGNYERMMSDAIFINAMKITGKYILFQVPLVLIISIGLALTIANLLKSRWLNTYRATVFFPYILPGVAIAMLWATIFNPVSGMLNGLLNAIGLEQYTTEWLGRTETAFGSVVFVNVWSMVGFYTVLILAAILNIPEELTEAAEIDGAGKWQKSFYIILPLLKDVLQVVIVFTLINTLKIFEMPQLLTSGGPNRSTEPISLYIYEQAFQNFNFGYASALGVIFLILIFIASMLTLRLTRGEKV</sequence>
<dbReference type="CDD" id="cd06261">
    <property type="entry name" value="TM_PBP2"/>
    <property type="match status" value="1"/>
</dbReference>
<dbReference type="PANTHER" id="PTHR30193:SF41">
    <property type="entry name" value="DIACETYLCHITOBIOSE UPTAKE SYSTEM PERMEASE PROTEIN NGCF"/>
    <property type="match status" value="1"/>
</dbReference>
<feature type="transmembrane region" description="Helical" evidence="7">
    <location>
        <begin position="7"/>
        <end position="30"/>
    </location>
</feature>
<feature type="domain" description="ABC transmembrane type-1" evidence="8">
    <location>
        <begin position="67"/>
        <end position="283"/>
    </location>
</feature>
<evidence type="ECO:0000259" key="8">
    <source>
        <dbReference type="PROSITE" id="PS50928"/>
    </source>
</evidence>
<keyword evidence="4 7" id="KW-0812">Transmembrane</keyword>
<protein>
    <recommendedName>
        <fullName evidence="8">ABC transmembrane type-1 domain-containing protein</fullName>
    </recommendedName>
</protein>
<evidence type="ECO:0000313" key="9">
    <source>
        <dbReference type="EMBL" id="KIL49845.1"/>
    </source>
</evidence>
<comment type="subcellular location">
    <subcellularLocation>
        <location evidence="1 7">Cell membrane</location>
        <topology evidence="1 7">Multi-pass membrane protein</topology>
    </subcellularLocation>
</comment>
<keyword evidence="6 7" id="KW-0472">Membrane</keyword>
<dbReference type="InterPro" id="IPR000515">
    <property type="entry name" value="MetI-like"/>
</dbReference>
<accession>A0A0C2RI52</accession>
<evidence type="ECO:0000313" key="10">
    <source>
        <dbReference type="Proteomes" id="UP000031938"/>
    </source>
</evidence>
<dbReference type="InterPro" id="IPR035906">
    <property type="entry name" value="MetI-like_sf"/>
</dbReference>
<dbReference type="RefSeq" id="WP_041087106.1">
    <property type="nucleotide sequence ID" value="NZ_JXRP01000009.1"/>
</dbReference>
<feature type="transmembrane region" description="Helical" evidence="7">
    <location>
        <begin position="203"/>
        <end position="224"/>
    </location>
</feature>
<evidence type="ECO:0000256" key="5">
    <source>
        <dbReference type="ARBA" id="ARBA00022989"/>
    </source>
</evidence>
<evidence type="ECO:0000256" key="3">
    <source>
        <dbReference type="ARBA" id="ARBA00022475"/>
    </source>
</evidence>
<evidence type="ECO:0000256" key="6">
    <source>
        <dbReference type="ARBA" id="ARBA00023136"/>
    </source>
</evidence>
<organism evidence="9 10">
    <name type="scientific">Jeotgalibacillus soli</name>
    <dbReference type="NCBI Taxonomy" id="889306"/>
    <lineage>
        <taxon>Bacteria</taxon>
        <taxon>Bacillati</taxon>
        <taxon>Bacillota</taxon>
        <taxon>Bacilli</taxon>
        <taxon>Bacillales</taxon>
        <taxon>Caryophanaceae</taxon>
        <taxon>Jeotgalibacillus</taxon>
    </lineage>
</organism>
<evidence type="ECO:0000256" key="2">
    <source>
        <dbReference type="ARBA" id="ARBA00022448"/>
    </source>
</evidence>
<dbReference type="STRING" id="889306.KP78_13130"/>
<comment type="caution">
    <text evidence="9">The sequence shown here is derived from an EMBL/GenBank/DDBJ whole genome shotgun (WGS) entry which is preliminary data.</text>
</comment>
<dbReference type="PROSITE" id="PS50928">
    <property type="entry name" value="ABC_TM1"/>
    <property type="match status" value="1"/>
</dbReference>
<reference evidence="9 10" key="1">
    <citation type="submission" date="2015-01" db="EMBL/GenBank/DDBJ databases">
        <title>Genome sequencing of Jeotgalibacillus soli.</title>
        <authorList>
            <person name="Goh K.M."/>
            <person name="Chan K.-G."/>
            <person name="Yaakop A.S."/>
            <person name="Ee R."/>
            <person name="Gan H.M."/>
            <person name="Chan C.S."/>
        </authorList>
    </citation>
    <scope>NUCLEOTIDE SEQUENCE [LARGE SCALE GENOMIC DNA]</scope>
    <source>
        <strain evidence="9 10">P9</strain>
    </source>
</reference>
<keyword evidence="5 7" id="KW-1133">Transmembrane helix</keyword>
<dbReference type="PANTHER" id="PTHR30193">
    <property type="entry name" value="ABC TRANSPORTER PERMEASE PROTEIN"/>
    <property type="match status" value="1"/>
</dbReference>
<feature type="transmembrane region" description="Helical" evidence="7">
    <location>
        <begin position="262"/>
        <end position="284"/>
    </location>
</feature>
<dbReference type="GO" id="GO:0055085">
    <property type="term" value="P:transmembrane transport"/>
    <property type="evidence" value="ECO:0007669"/>
    <property type="project" value="InterPro"/>
</dbReference>
<dbReference type="PATRIC" id="fig|889306.3.peg.1322"/>
<evidence type="ECO:0000256" key="1">
    <source>
        <dbReference type="ARBA" id="ARBA00004651"/>
    </source>
</evidence>
<comment type="similarity">
    <text evidence="7">Belongs to the binding-protein-dependent transport system permease family.</text>
</comment>
<dbReference type="OrthoDB" id="152280at2"/>
<feature type="transmembrane region" description="Helical" evidence="7">
    <location>
        <begin position="108"/>
        <end position="127"/>
    </location>
</feature>
<keyword evidence="10" id="KW-1185">Reference proteome</keyword>
<evidence type="ECO:0000256" key="7">
    <source>
        <dbReference type="RuleBase" id="RU363032"/>
    </source>
</evidence>
<gene>
    <name evidence="9" type="ORF">KP78_13130</name>
</gene>
<dbReference type="EMBL" id="JXRP01000009">
    <property type="protein sequence ID" value="KIL49845.1"/>
    <property type="molecule type" value="Genomic_DNA"/>
</dbReference>